<feature type="compositionally biased region" description="Low complexity" evidence="1">
    <location>
        <begin position="244"/>
        <end position="254"/>
    </location>
</feature>
<dbReference type="AlphaFoldDB" id="A0A0C3B7P8"/>
<protein>
    <submittedName>
        <fullName evidence="2">Uncharacterized protein</fullName>
    </submittedName>
</protein>
<gene>
    <name evidence="2" type="ORF">M408DRAFT_24141</name>
</gene>
<keyword evidence="3" id="KW-1185">Reference proteome</keyword>
<accession>A0A0C3B7P8</accession>
<evidence type="ECO:0000313" key="3">
    <source>
        <dbReference type="Proteomes" id="UP000054097"/>
    </source>
</evidence>
<reference evidence="2 3" key="1">
    <citation type="submission" date="2014-04" db="EMBL/GenBank/DDBJ databases">
        <authorList>
            <consortium name="DOE Joint Genome Institute"/>
            <person name="Kuo A."/>
            <person name="Zuccaro A."/>
            <person name="Kohler A."/>
            <person name="Nagy L.G."/>
            <person name="Floudas D."/>
            <person name="Copeland A."/>
            <person name="Barry K.W."/>
            <person name="Cichocki N."/>
            <person name="Veneault-Fourrey C."/>
            <person name="LaButti K."/>
            <person name="Lindquist E.A."/>
            <person name="Lipzen A."/>
            <person name="Lundell T."/>
            <person name="Morin E."/>
            <person name="Murat C."/>
            <person name="Sun H."/>
            <person name="Tunlid A."/>
            <person name="Henrissat B."/>
            <person name="Grigoriev I.V."/>
            <person name="Hibbett D.S."/>
            <person name="Martin F."/>
            <person name="Nordberg H.P."/>
            <person name="Cantor M.N."/>
            <person name="Hua S.X."/>
        </authorList>
    </citation>
    <scope>NUCLEOTIDE SEQUENCE [LARGE SCALE GENOMIC DNA]</scope>
    <source>
        <strain evidence="2 3">MAFF 305830</strain>
    </source>
</reference>
<reference evidence="3" key="2">
    <citation type="submission" date="2015-01" db="EMBL/GenBank/DDBJ databases">
        <title>Evolutionary Origins and Diversification of the Mycorrhizal Mutualists.</title>
        <authorList>
            <consortium name="DOE Joint Genome Institute"/>
            <consortium name="Mycorrhizal Genomics Consortium"/>
            <person name="Kohler A."/>
            <person name="Kuo A."/>
            <person name="Nagy L.G."/>
            <person name="Floudas D."/>
            <person name="Copeland A."/>
            <person name="Barry K.W."/>
            <person name="Cichocki N."/>
            <person name="Veneault-Fourrey C."/>
            <person name="LaButti K."/>
            <person name="Lindquist E.A."/>
            <person name="Lipzen A."/>
            <person name="Lundell T."/>
            <person name="Morin E."/>
            <person name="Murat C."/>
            <person name="Riley R."/>
            <person name="Ohm R."/>
            <person name="Sun H."/>
            <person name="Tunlid A."/>
            <person name="Henrissat B."/>
            <person name="Grigoriev I.V."/>
            <person name="Hibbett D.S."/>
            <person name="Martin F."/>
        </authorList>
    </citation>
    <scope>NUCLEOTIDE SEQUENCE [LARGE SCALE GENOMIC DNA]</scope>
    <source>
        <strain evidence="3">MAFF 305830</strain>
    </source>
</reference>
<dbReference type="EMBL" id="KN824295">
    <property type="protein sequence ID" value="KIM28129.1"/>
    <property type="molecule type" value="Genomic_DNA"/>
</dbReference>
<dbReference type="HOGENOM" id="CLU_514044_0_0_1"/>
<evidence type="ECO:0000256" key="1">
    <source>
        <dbReference type="SAM" id="MobiDB-lite"/>
    </source>
</evidence>
<sequence length="530" mass="58611">MTYLTAAQRRELNVTKDLKTCTQDADGRTILVRFPWPRTLHNAPSKCTNLYDLFNRKHLQQPLCAHMIPTRITVGRPNSMPDTNQWMREAFSGNEVGIDTWYPKSDKRATMIVCGLSSATGSNHEDCGFSINASLVYANHIVEGHPLFMKDVDNMPTLTDDARRWTAARGRMVSGDAADAQKRKILKRTSVRDHARDLDFQESLLRNQRGAEPPRARARALGIEDQYDPMPPRDRFPYQGNPHALGAPARQPAQPAEPAPFPCPNCNKNVTIDDFDFHSEGNCMPRRAEDPQLPQPPRDDLGYFDCPACGKRETNDKILCHGQGECVNRRAISPPLSPVQPPLPVVNGDDPNGLDCPECGNYTLYQDIDKHGHGICTRKAPPLLTSKPAVLPPPNDIDVIEIRDTDSEEENGFDCAICLAKSLPPVLKRYHGRGKCNALATRPSSGKFLASTSHIERRSTPVTHVQMPQRRPRLSPPQPATAPFNGDSLAGAPPLQGSEEIRRARIAFLDGLSGSRGTQINGDAPPPYCP</sequence>
<dbReference type="Proteomes" id="UP000054097">
    <property type="component" value="Unassembled WGS sequence"/>
</dbReference>
<evidence type="ECO:0000313" key="2">
    <source>
        <dbReference type="EMBL" id="KIM28129.1"/>
    </source>
</evidence>
<feature type="region of interest" description="Disordered" evidence="1">
    <location>
        <begin position="456"/>
        <end position="495"/>
    </location>
</feature>
<feature type="region of interest" description="Disordered" evidence="1">
    <location>
        <begin position="238"/>
        <end position="265"/>
    </location>
</feature>
<name>A0A0C3B7P8_SERVB</name>
<proteinExistence type="predicted"/>
<organism evidence="2 3">
    <name type="scientific">Serendipita vermifera MAFF 305830</name>
    <dbReference type="NCBI Taxonomy" id="933852"/>
    <lineage>
        <taxon>Eukaryota</taxon>
        <taxon>Fungi</taxon>
        <taxon>Dikarya</taxon>
        <taxon>Basidiomycota</taxon>
        <taxon>Agaricomycotina</taxon>
        <taxon>Agaricomycetes</taxon>
        <taxon>Sebacinales</taxon>
        <taxon>Serendipitaceae</taxon>
        <taxon>Serendipita</taxon>
    </lineage>
</organism>